<evidence type="ECO:0000256" key="10">
    <source>
        <dbReference type="ARBA" id="ARBA00022840"/>
    </source>
</evidence>
<dbReference type="FunFam" id="3.60.40.10:FF:000007">
    <property type="entry name" value="Phosphatase 2C and cyclic nucleotide-binding/kinase domain-containing protein"/>
    <property type="match status" value="1"/>
</dbReference>
<dbReference type="InterPro" id="IPR014710">
    <property type="entry name" value="RmlC-like_jellyroll"/>
</dbReference>
<dbReference type="PROSITE" id="PS51746">
    <property type="entry name" value="PPM_2"/>
    <property type="match status" value="1"/>
</dbReference>
<dbReference type="Gene3D" id="1.10.510.10">
    <property type="entry name" value="Transferase(Phosphotransferase) domain 1"/>
    <property type="match status" value="1"/>
</dbReference>
<dbReference type="Gene3D" id="2.60.120.10">
    <property type="entry name" value="Jelly Rolls"/>
    <property type="match status" value="2"/>
</dbReference>
<evidence type="ECO:0000313" key="20">
    <source>
        <dbReference type="EMBL" id="KAK3000214.1"/>
    </source>
</evidence>
<dbReference type="GO" id="GO:0046872">
    <property type="term" value="F:metal ion binding"/>
    <property type="evidence" value="ECO:0007669"/>
    <property type="project" value="UniProtKB-KW"/>
</dbReference>
<evidence type="ECO:0000256" key="1">
    <source>
        <dbReference type="ARBA" id="ARBA00001936"/>
    </source>
</evidence>
<dbReference type="PANTHER" id="PTHR24353">
    <property type="entry name" value="CYCLIC NUCLEOTIDE-DEPENDENT PROTEIN KINASE"/>
    <property type="match status" value="1"/>
</dbReference>
<evidence type="ECO:0000256" key="12">
    <source>
        <dbReference type="ARBA" id="ARBA00022912"/>
    </source>
</evidence>
<dbReference type="Pfam" id="PF00027">
    <property type="entry name" value="cNMP_binding"/>
    <property type="match status" value="2"/>
</dbReference>
<organism evidence="20 21">
    <name type="scientific">Escallonia herrerae</name>
    <dbReference type="NCBI Taxonomy" id="1293975"/>
    <lineage>
        <taxon>Eukaryota</taxon>
        <taxon>Viridiplantae</taxon>
        <taxon>Streptophyta</taxon>
        <taxon>Embryophyta</taxon>
        <taxon>Tracheophyta</taxon>
        <taxon>Spermatophyta</taxon>
        <taxon>Magnoliopsida</taxon>
        <taxon>eudicotyledons</taxon>
        <taxon>Gunneridae</taxon>
        <taxon>Pentapetalae</taxon>
        <taxon>asterids</taxon>
        <taxon>campanulids</taxon>
        <taxon>Escalloniales</taxon>
        <taxon>Escalloniaceae</taxon>
        <taxon>Escallonia</taxon>
    </lineage>
</organism>
<keyword evidence="21" id="KW-1185">Reference proteome</keyword>
<feature type="domain" description="Protein kinase" evidence="17">
    <location>
        <begin position="843"/>
        <end position="1039"/>
    </location>
</feature>
<evidence type="ECO:0000256" key="5">
    <source>
        <dbReference type="ARBA" id="ARBA00022679"/>
    </source>
</evidence>
<comment type="cofactor">
    <cofactor evidence="1">
        <name>Mn(2+)</name>
        <dbReference type="ChEBI" id="CHEBI:29035"/>
    </cofactor>
</comment>
<evidence type="ECO:0000256" key="8">
    <source>
        <dbReference type="ARBA" id="ARBA00022777"/>
    </source>
</evidence>
<feature type="domain" description="Cyclic nucleotide-binding" evidence="18">
    <location>
        <begin position="699"/>
        <end position="823"/>
    </location>
</feature>
<proteinExistence type="inferred from homology"/>
<accession>A0AA88V212</accession>
<evidence type="ECO:0000313" key="21">
    <source>
        <dbReference type="Proteomes" id="UP001188597"/>
    </source>
</evidence>
<dbReference type="AlphaFoldDB" id="A0AA88V212"/>
<evidence type="ECO:0000256" key="2">
    <source>
        <dbReference type="ARBA" id="ARBA00001946"/>
    </source>
</evidence>
<keyword evidence="11" id="KW-0460">Magnesium</keyword>
<dbReference type="CDD" id="cd00143">
    <property type="entry name" value="PP2Cc"/>
    <property type="match status" value="1"/>
</dbReference>
<dbReference type="CDD" id="cd00038">
    <property type="entry name" value="CAP_ED"/>
    <property type="match status" value="2"/>
</dbReference>
<dbReference type="FunFam" id="2.60.120.10:FF:000048">
    <property type="entry name" value="Protein phosphatase 2C and cyclic nucleotide-binding/kinase domain-containing protein"/>
    <property type="match status" value="1"/>
</dbReference>
<evidence type="ECO:0000256" key="15">
    <source>
        <dbReference type="ARBA" id="ARBA00048336"/>
    </source>
</evidence>
<dbReference type="InterPro" id="IPR000222">
    <property type="entry name" value="PP2C_BS"/>
</dbReference>
<evidence type="ECO:0000259" key="19">
    <source>
        <dbReference type="PROSITE" id="PS51746"/>
    </source>
</evidence>
<dbReference type="GO" id="GO:0005952">
    <property type="term" value="C:cAMP-dependent protein kinase complex"/>
    <property type="evidence" value="ECO:0007669"/>
    <property type="project" value="TreeGrafter"/>
</dbReference>
<dbReference type="SUPFAM" id="SSF51206">
    <property type="entry name" value="cAMP-binding domain-like"/>
    <property type="match status" value="2"/>
</dbReference>
<evidence type="ECO:0000256" key="3">
    <source>
        <dbReference type="ARBA" id="ARBA00013081"/>
    </source>
</evidence>
<sequence>MGCVYSKACIGELCAPRDVKVKESHNVKAGEIGVFSPDSSNGPEGEDELNQMNFAGDPEAGITRLSRVSQQFLPPDGSRTIKFPSGKYEIRYSYLSQRGYYPDSLDKANQDSYCIHTPFGTNPEDHFFGVFDGHGEYGAQCSQFVKRKLCENLLRNSQFHMDAVEACHAAFLTTNSQLHADTVDDSMSGTTAITILVRGKTLYVANSGDSRAVIAERRAEGVVAVDLSIDQTPFRLDELERVKLCGARVLTLDQIEGLKNPDVQCWGTEEGDDGDPPRLWVQNGMYPGTAFTRSIGDSIAETIGVVANPEIVVFELTQDHPFFVIASDGVFEFLSSQAVVDMVSEKKRRRLLKVPCGACLRWIEPLISPAGATLPRGGNTLGISSQHISISKVQGFQVQAPYHMPKLRQNVERTMTYVEKYQNMSDGVMEGVCGKYSVQCVGKFKDPRDACAAIVAESYRLWLQYETRTDDITVIVAHINGLTDTADSQSVNSGGVLRPPQPQVVEMSGSESPLTMSWVSRNQRVRNDISRTRLRAIETSLENGQIWVPPSPAHRKTWEEEAHIERALHDHFLFRKLTDSQCHVLLDCMQRLEVQPGDTVVKQGGEGDCFYVVGSGEFEVSALQEEANGAVPRVLQRYTAEKLSSFGELALMYNKPLQASVRAVTSGTLWALRREDFRGILMSEFSNLSSLKLLRSVDLLSRLTILQLSHIADSLSEVSFSDGQTIIDRDEELVGLYIIQKGQVRITFDTKSITSQNASSLVSENSKQDVESDKELVVEKTEGSYFGEWTLLGERIESLSCAAVGDVMCAVLTKEKFDSVVGPLAKLSQDDSKSKDHSTGFHKDPVKSIDPSAVAKVRLSDLEWKTCLYSTDCSEIGLVLLRDSENLLSLKRFSKLKIKRLGKEAQVLKEKNLMRSISPSVCVPQLLCTCADQSYAGILLNTCIACPVGSILQTPLDLLSAQFCAASVVTALEELHKDGVLYRGVSPDVLMFDHTGHIQLVDFRFGKKLSGERTFTICGMADSLAPEIVQGKGHGLPAD</sequence>
<dbReference type="PROSITE" id="PS50011">
    <property type="entry name" value="PROTEIN_KINASE_DOM"/>
    <property type="match status" value="1"/>
</dbReference>
<dbReference type="PANTHER" id="PTHR24353:SF127">
    <property type="entry name" value="PROTEIN PHOSPHATASE 2C AND CYCLIC NUCLEOTIDE-BINDING_KINASE DOMAIN-CONTAINING PROTEIN"/>
    <property type="match status" value="1"/>
</dbReference>
<keyword evidence="10" id="KW-0067">ATP-binding</keyword>
<dbReference type="InterPro" id="IPR001932">
    <property type="entry name" value="PPM-type_phosphatase-like_dom"/>
</dbReference>
<dbReference type="PROSITE" id="PS01032">
    <property type="entry name" value="PPM_1"/>
    <property type="match status" value="1"/>
</dbReference>
<keyword evidence="7" id="KW-0547">Nucleotide-binding</keyword>
<reference evidence="20" key="1">
    <citation type="submission" date="2022-12" db="EMBL/GenBank/DDBJ databases">
        <title>Draft genome assemblies for two species of Escallonia (Escalloniales).</title>
        <authorList>
            <person name="Chanderbali A."/>
            <person name="Dervinis C."/>
            <person name="Anghel I."/>
            <person name="Soltis D."/>
            <person name="Soltis P."/>
            <person name="Zapata F."/>
        </authorList>
    </citation>
    <scope>NUCLEOTIDE SEQUENCE</scope>
    <source>
        <strain evidence="20">UCBG64.0493</strain>
        <tissue evidence="20">Leaf</tissue>
    </source>
</reference>
<evidence type="ECO:0000259" key="17">
    <source>
        <dbReference type="PROSITE" id="PS50011"/>
    </source>
</evidence>
<keyword evidence="12 16" id="KW-0904">Protein phosphatase</keyword>
<dbReference type="InterPro" id="IPR018490">
    <property type="entry name" value="cNMP-bd_dom_sf"/>
</dbReference>
<dbReference type="Pfam" id="PF00481">
    <property type="entry name" value="PP2C"/>
    <property type="match status" value="1"/>
</dbReference>
<keyword evidence="6" id="KW-0479">Metal-binding</keyword>
<protein>
    <recommendedName>
        <fullName evidence="3">protein-serine/threonine phosphatase</fullName>
        <ecNumber evidence="3">3.1.3.16</ecNumber>
    </recommendedName>
</protein>
<dbReference type="EMBL" id="JAVXUP010003061">
    <property type="protein sequence ID" value="KAK3000214.1"/>
    <property type="molecule type" value="Genomic_DNA"/>
</dbReference>
<dbReference type="InterPro" id="IPR000595">
    <property type="entry name" value="cNMP-bd_dom"/>
</dbReference>
<dbReference type="Proteomes" id="UP001188597">
    <property type="component" value="Unassembled WGS sequence"/>
</dbReference>
<evidence type="ECO:0000256" key="7">
    <source>
        <dbReference type="ARBA" id="ARBA00022741"/>
    </source>
</evidence>
<dbReference type="PRINTS" id="PR00103">
    <property type="entry name" value="CAMPKINASE"/>
</dbReference>
<dbReference type="SMART" id="SM00100">
    <property type="entry name" value="cNMP"/>
    <property type="match status" value="2"/>
</dbReference>
<evidence type="ECO:0000256" key="14">
    <source>
        <dbReference type="ARBA" id="ARBA00047761"/>
    </source>
</evidence>
<dbReference type="Gene3D" id="3.30.200.20">
    <property type="entry name" value="Phosphorylase Kinase, domain 1"/>
    <property type="match status" value="1"/>
</dbReference>
<keyword evidence="13" id="KW-0464">Manganese</keyword>
<dbReference type="Gene3D" id="3.60.40.10">
    <property type="entry name" value="PPM-type phosphatase domain"/>
    <property type="match status" value="1"/>
</dbReference>
<keyword evidence="4" id="KW-0723">Serine/threonine-protein kinase</keyword>
<feature type="domain" description="PPM-type phosphatase" evidence="19">
    <location>
        <begin position="91"/>
        <end position="479"/>
    </location>
</feature>
<evidence type="ECO:0000256" key="16">
    <source>
        <dbReference type="RuleBase" id="RU003465"/>
    </source>
</evidence>
<dbReference type="InterPro" id="IPR036457">
    <property type="entry name" value="PPM-type-like_dom_sf"/>
</dbReference>
<evidence type="ECO:0000256" key="13">
    <source>
        <dbReference type="ARBA" id="ARBA00023211"/>
    </source>
</evidence>
<comment type="similarity">
    <text evidence="16">Belongs to the PP2C family.</text>
</comment>
<comment type="caution">
    <text evidence="20">The sequence shown here is derived from an EMBL/GenBank/DDBJ whole genome shotgun (WGS) entry which is preliminary data.</text>
</comment>
<dbReference type="InterPro" id="IPR011009">
    <property type="entry name" value="Kinase-like_dom_sf"/>
</dbReference>
<comment type="catalytic activity">
    <reaction evidence="14">
        <text>O-phospho-L-seryl-[protein] + H2O = L-seryl-[protein] + phosphate</text>
        <dbReference type="Rhea" id="RHEA:20629"/>
        <dbReference type="Rhea" id="RHEA-COMP:9863"/>
        <dbReference type="Rhea" id="RHEA-COMP:11604"/>
        <dbReference type="ChEBI" id="CHEBI:15377"/>
        <dbReference type="ChEBI" id="CHEBI:29999"/>
        <dbReference type="ChEBI" id="CHEBI:43474"/>
        <dbReference type="ChEBI" id="CHEBI:83421"/>
        <dbReference type="EC" id="3.1.3.16"/>
    </reaction>
</comment>
<dbReference type="EC" id="3.1.3.16" evidence="3"/>
<dbReference type="Pfam" id="PF00069">
    <property type="entry name" value="Pkinase"/>
    <property type="match status" value="1"/>
</dbReference>
<gene>
    <name evidence="20" type="ORF">RJ639_023112</name>
</gene>
<evidence type="ECO:0000256" key="9">
    <source>
        <dbReference type="ARBA" id="ARBA00022801"/>
    </source>
</evidence>
<keyword evidence="9 16" id="KW-0378">Hydrolase</keyword>
<evidence type="ECO:0000256" key="4">
    <source>
        <dbReference type="ARBA" id="ARBA00022527"/>
    </source>
</evidence>
<dbReference type="FunFam" id="2.60.120.10:FF:000104">
    <property type="entry name" value="Protein phosphatase 2C and cyclic nucleotide-binding/kinase domain-containing protein"/>
    <property type="match status" value="1"/>
</dbReference>
<comment type="cofactor">
    <cofactor evidence="2">
        <name>Mg(2+)</name>
        <dbReference type="ChEBI" id="CHEBI:18420"/>
    </cofactor>
</comment>
<evidence type="ECO:0000259" key="18">
    <source>
        <dbReference type="PROSITE" id="PS50042"/>
    </source>
</evidence>
<dbReference type="PROSITE" id="PS50042">
    <property type="entry name" value="CNMP_BINDING_3"/>
    <property type="match status" value="2"/>
</dbReference>
<feature type="domain" description="Cyclic nucleotide-binding" evidence="18">
    <location>
        <begin position="573"/>
        <end position="682"/>
    </location>
</feature>
<keyword evidence="5" id="KW-0808">Transferase</keyword>
<dbReference type="SUPFAM" id="SSF81606">
    <property type="entry name" value="PP2C-like"/>
    <property type="match status" value="1"/>
</dbReference>
<evidence type="ECO:0000256" key="6">
    <source>
        <dbReference type="ARBA" id="ARBA00022723"/>
    </source>
</evidence>
<dbReference type="InterPro" id="IPR000719">
    <property type="entry name" value="Prot_kinase_dom"/>
</dbReference>
<dbReference type="SUPFAM" id="SSF56112">
    <property type="entry name" value="Protein kinase-like (PK-like)"/>
    <property type="match status" value="1"/>
</dbReference>
<comment type="catalytic activity">
    <reaction evidence="15">
        <text>O-phospho-L-threonyl-[protein] + H2O = L-threonyl-[protein] + phosphate</text>
        <dbReference type="Rhea" id="RHEA:47004"/>
        <dbReference type="Rhea" id="RHEA-COMP:11060"/>
        <dbReference type="Rhea" id="RHEA-COMP:11605"/>
        <dbReference type="ChEBI" id="CHEBI:15377"/>
        <dbReference type="ChEBI" id="CHEBI:30013"/>
        <dbReference type="ChEBI" id="CHEBI:43474"/>
        <dbReference type="ChEBI" id="CHEBI:61977"/>
        <dbReference type="EC" id="3.1.3.16"/>
    </reaction>
</comment>
<dbReference type="GO" id="GO:0004691">
    <property type="term" value="F:cAMP-dependent protein kinase activity"/>
    <property type="evidence" value="ECO:0007669"/>
    <property type="project" value="TreeGrafter"/>
</dbReference>
<keyword evidence="8" id="KW-0418">Kinase</keyword>
<dbReference type="GO" id="GO:0004722">
    <property type="term" value="F:protein serine/threonine phosphatase activity"/>
    <property type="evidence" value="ECO:0007669"/>
    <property type="project" value="UniProtKB-EC"/>
</dbReference>
<dbReference type="SMART" id="SM00332">
    <property type="entry name" value="PP2Cc"/>
    <property type="match status" value="1"/>
</dbReference>
<evidence type="ECO:0000256" key="11">
    <source>
        <dbReference type="ARBA" id="ARBA00022842"/>
    </source>
</evidence>
<name>A0AA88V212_9ASTE</name>
<dbReference type="GO" id="GO:0005524">
    <property type="term" value="F:ATP binding"/>
    <property type="evidence" value="ECO:0007669"/>
    <property type="project" value="UniProtKB-KW"/>
</dbReference>